<evidence type="ECO:0000313" key="2">
    <source>
        <dbReference type="EMBL" id="EXY92677.1"/>
    </source>
</evidence>
<evidence type="ECO:0000313" key="3">
    <source>
        <dbReference type="Proteomes" id="UP000020773"/>
    </source>
</evidence>
<sequence length="143" mass="15999">MNKKFFIAMLAFALLGMTNVMANTSKDEVAEVSSTNKVVATEYYLEAAGQSGSGLFYSIELLDSSQRKLKIMTKRGGHVEINCHGHGIVPDDRLFYTADSWTGEIITDEINTEAFTISTSYNESAGSSSTTKYETRYYYIRER</sequence>
<dbReference type="Proteomes" id="UP000020773">
    <property type="component" value="Unassembled WGS sequence"/>
</dbReference>
<dbReference type="RefSeq" id="WP_032577412.1">
    <property type="nucleotide sequence ID" value="NZ_JGDB01000014.1"/>
</dbReference>
<evidence type="ECO:0000256" key="1">
    <source>
        <dbReference type="SAM" id="SignalP"/>
    </source>
</evidence>
<feature type="signal peptide" evidence="1">
    <location>
        <begin position="1"/>
        <end position="22"/>
    </location>
</feature>
<organism evidence="2 3">
    <name type="scientific">Bacteroides fragilis str. 3998T(B)3</name>
    <dbReference type="NCBI Taxonomy" id="1339316"/>
    <lineage>
        <taxon>Bacteria</taxon>
        <taxon>Pseudomonadati</taxon>
        <taxon>Bacteroidota</taxon>
        <taxon>Bacteroidia</taxon>
        <taxon>Bacteroidales</taxon>
        <taxon>Bacteroidaceae</taxon>
        <taxon>Bacteroides</taxon>
    </lineage>
</organism>
<comment type="caution">
    <text evidence="2">The sequence shown here is derived from an EMBL/GenBank/DDBJ whole genome shotgun (WGS) entry which is preliminary data.</text>
</comment>
<keyword evidence="1" id="KW-0732">Signal</keyword>
<reference evidence="2 3" key="1">
    <citation type="submission" date="2014-02" db="EMBL/GenBank/DDBJ databases">
        <authorList>
            <person name="Sears C."/>
            <person name="Carroll K."/>
            <person name="Sack B.R."/>
            <person name="Qadri F."/>
            <person name="Myers L.L."/>
            <person name="Chung G.-T."/>
            <person name="Escheverria P."/>
            <person name="Fraser C.M."/>
            <person name="Sadzewicz L."/>
            <person name="Shefchek K.A."/>
            <person name="Tallon L."/>
            <person name="Das S.P."/>
            <person name="Daugherty S."/>
            <person name="Mongodin E.F."/>
        </authorList>
    </citation>
    <scope>NUCLEOTIDE SEQUENCE [LARGE SCALE GENOMIC DNA]</scope>
    <source>
        <strain evidence="3">3998T(B)3</strain>
    </source>
</reference>
<gene>
    <name evidence="2" type="ORF">M125_0608</name>
</gene>
<protein>
    <submittedName>
        <fullName evidence="2">Uncharacterized protein</fullName>
    </submittedName>
</protein>
<feature type="chain" id="PRO_5001479851" evidence="1">
    <location>
        <begin position="23"/>
        <end position="143"/>
    </location>
</feature>
<dbReference type="EMBL" id="JGDB01000014">
    <property type="protein sequence ID" value="EXY92677.1"/>
    <property type="molecule type" value="Genomic_DNA"/>
</dbReference>
<accession>A0A015UD29</accession>
<dbReference type="AlphaFoldDB" id="A0A015UD29"/>
<proteinExistence type="predicted"/>
<name>A0A015UD29_BACFG</name>